<protein>
    <submittedName>
        <fullName evidence="2">Uncharacterized protein</fullName>
    </submittedName>
</protein>
<accession>A0A7M5XHG3</accession>
<evidence type="ECO:0000313" key="3">
    <source>
        <dbReference type="Proteomes" id="UP000594262"/>
    </source>
</evidence>
<dbReference type="RefSeq" id="XP_066932287.1">
    <property type="nucleotide sequence ID" value="XM_067076186.1"/>
</dbReference>
<keyword evidence="3" id="KW-1185">Reference proteome</keyword>
<feature type="compositionally biased region" description="Low complexity" evidence="1">
    <location>
        <begin position="339"/>
        <end position="348"/>
    </location>
</feature>
<dbReference type="OrthoDB" id="10047222at2759"/>
<feature type="region of interest" description="Disordered" evidence="1">
    <location>
        <begin position="330"/>
        <end position="351"/>
    </location>
</feature>
<dbReference type="EnsemblMetazoa" id="CLYHEMT022396.1">
    <property type="protein sequence ID" value="CLYHEMP022396.1"/>
    <property type="gene ID" value="CLYHEMG022396"/>
</dbReference>
<proteinExistence type="predicted"/>
<dbReference type="AlphaFoldDB" id="A0A7M5XHG3"/>
<feature type="region of interest" description="Disordered" evidence="1">
    <location>
        <begin position="174"/>
        <end position="221"/>
    </location>
</feature>
<feature type="region of interest" description="Disordered" evidence="1">
    <location>
        <begin position="280"/>
        <end position="306"/>
    </location>
</feature>
<dbReference type="Proteomes" id="UP000594262">
    <property type="component" value="Unplaced"/>
</dbReference>
<dbReference type="GeneID" id="136819951"/>
<name>A0A7M5XHG3_9CNID</name>
<reference evidence="2" key="1">
    <citation type="submission" date="2021-01" db="UniProtKB">
        <authorList>
            <consortium name="EnsemblMetazoa"/>
        </authorList>
    </citation>
    <scope>IDENTIFICATION</scope>
</reference>
<sequence>MNDALSGPDRQLFNDWVRKNYGGNSRTKTITKDKYIKICALLRGEQMNSNAKFRFWVRSKGFRLLKHDRHTNKIEDDVVNGKLYVSLHAKEESTCIENFLRTNLPPISFFRKVAVVDEFYDIIKIAHIDEKGKHAGQKKTYRLVSDTYAFLPREVITFYLLNCDTCKPRIQKYGPIQSKNRQNNADKHSPTLSNTSLPPLRENGNGNSPIGRRSDYGGSVDSLSTSSAVLSPFIPSRPPSLSPFKKNEALHFTFQEVSHNQRSSPTDSLEDEIIDPVGGVEKPAAISPFNGSTSPVPPTIANNRPPLLSSHKALQVNAWKKHSERYQAYHPYTLHRPSSRPSSTSPRSEFYKRKMDHEDPIPRHHGVKAPTHYRSYYPPVQQMRSLKEYDLYRRNLDLHLVEKLNNRHYFPTTSFKAPEIEHSLYKHAYEKNNNPMSNARHLTGEYKEELHNLDYRIERQIYSHERLLAPGELLRGYDHHHFVFPRLTGSAAHY</sequence>
<evidence type="ECO:0000256" key="1">
    <source>
        <dbReference type="SAM" id="MobiDB-lite"/>
    </source>
</evidence>
<evidence type="ECO:0000313" key="2">
    <source>
        <dbReference type="EnsemblMetazoa" id="CLYHEMP022396.1"/>
    </source>
</evidence>
<organism evidence="2 3">
    <name type="scientific">Clytia hemisphaerica</name>
    <dbReference type="NCBI Taxonomy" id="252671"/>
    <lineage>
        <taxon>Eukaryota</taxon>
        <taxon>Metazoa</taxon>
        <taxon>Cnidaria</taxon>
        <taxon>Hydrozoa</taxon>
        <taxon>Hydroidolina</taxon>
        <taxon>Leptothecata</taxon>
        <taxon>Obeliida</taxon>
        <taxon>Clytiidae</taxon>
        <taxon>Clytia</taxon>
    </lineage>
</organism>